<dbReference type="InterPro" id="IPR012337">
    <property type="entry name" value="RNaseH-like_sf"/>
</dbReference>
<dbReference type="GO" id="GO:0004523">
    <property type="term" value="F:RNA-DNA hybrid ribonuclease activity"/>
    <property type="evidence" value="ECO:0007669"/>
    <property type="project" value="InterPro"/>
</dbReference>
<dbReference type="EMBL" id="UZAU01000372">
    <property type="status" value="NOT_ANNOTATED_CDS"/>
    <property type="molecule type" value="Genomic_DNA"/>
</dbReference>
<dbReference type="CDD" id="cd06222">
    <property type="entry name" value="RNase_H_like"/>
    <property type="match status" value="1"/>
</dbReference>
<dbReference type="InterPro" id="IPR036397">
    <property type="entry name" value="RNaseH_sf"/>
</dbReference>
<dbReference type="EnsemblPlants" id="evm.model.04.1065">
    <property type="protein sequence ID" value="cds.evm.model.04.1065"/>
    <property type="gene ID" value="evm.TU.04.1065"/>
</dbReference>
<dbReference type="Proteomes" id="UP000596661">
    <property type="component" value="Chromosome 4"/>
</dbReference>
<organism evidence="2 3">
    <name type="scientific">Cannabis sativa</name>
    <name type="common">Hemp</name>
    <name type="synonym">Marijuana</name>
    <dbReference type="NCBI Taxonomy" id="3483"/>
    <lineage>
        <taxon>Eukaryota</taxon>
        <taxon>Viridiplantae</taxon>
        <taxon>Streptophyta</taxon>
        <taxon>Embryophyta</taxon>
        <taxon>Tracheophyta</taxon>
        <taxon>Spermatophyta</taxon>
        <taxon>Magnoliopsida</taxon>
        <taxon>eudicotyledons</taxon>
        <taxon>Gunneridae</taxon>
        <taxon>Pentapetalae</taxon>
        <taxon>rosids</taxon>
        <taxon>fabids</taxon>
        <taxon>Rosales</taxon>
        <taxon>Cannabaceae</taxon>
        <taxon>Cannabis</taxon>
    </lineage>
</organism>
<dbReference type="AlphaFoldDB" id="A0A803PBK1"/>
<name>A0A803PBK1_CANSA</name>
<keyword evidence="3" id="KW-1185">Reference proteome</keyword>
<dbReference type="GO" id="GO:0003676">
    <property type="term" value="F:nucleic acid binding"/>
    <property type="evidence" value="ECO:0007669"/>
    <property type="project" value="InterPro"/>
</dbReference>
<dbReference type="SUPFAM" id="SSF53098">
    <property type="entry name" value="Ribonuclease H-like"/>
    <property type="match status" value="1"/>
</dbReference>
<protein>
    <recommendedName>
        <fullName evidence="1">RNase H type-1 domain-containing protein</fullName>
    </recommendedName>
</protein>
<dbReference type="InterPro" id="IPR002156">
    <property type="entry name" value="RNaseH_domain"/>
</dbReference>
<dbReference type="Gramene" id="evm.model.04.1065">
    <property type="protein sequence ID" value="cds.evm.model.04.1065"/>
    <property type="gene ID" value="evm.TU.04.1065"/>
</dbReference>
<accession>A0A803PBK1</accession>
<reference evidence="2" key="2">
    <citation type="submission" date="2021-03" db="UniProtKB">
        <authorList>
            <consortium name="EnsemblPlants"/>
        </authorList>
    </citation>
    <scope>IDENTIFICATION</scope>
</reference>
<evidence type="ECO:0000313" key="3">
    <source>
        <dbReference type="Proteomes" id="UP000596661"/>
    </source>
</evidence>
<feature type="domain" description="RNase H type-1" evidence="1">
    <location>
        <begin position="35"/>
        <end position="145"/>
    </location>
</feature>
<dbReference type="InterPro" id="IPR044730">
    <property type="entry name" value="RNase_H-like_dom_plant"/>
</dbReference>
<reference evidence="2" key="1">
    <citation type="submission" date="2018-11" db="EMBL/GenBank/DDBJ databases">
        <authorList>
            <person name="Grassa J C."/>
        </authorList>
    </citation>
    <scope>NUCLEOTIDE SEQUENCE [LARGE SCALE GENOMIC DNA]</scope>
</reference>
<proteinExistence type="predicted"/>
<evidence type="ECO:0000259" key="1">
    <source>
        <dbReference type="Pfam" id="PF13456"/>
    </source>
</evidence>
<sequence>MWCEEDLEIPSPDNSANISPLEGSWECSVDASVVGNIAGYAVVHKQDHTTGDYWTAMDVSKVNSVFEGEWCGIKLALQSALDKEANSVHIKTDSKAAALAFEMGSIPFGWHIFPLFYQCQLLCKQFDKVNVLYVPRSENSLADELDR</sequence>
<evidence type="ECO:0000313" key="2">
    <source>
        <dbReference type="EnsemblPlants" id="cds.evm.model.04.1065"/>
    </source>
</evidence>
<dbReference type="Gene3D" id="3.30.420.10">
    <property type="entry name" value="Ribonuclease H-like superfamily/Ribonuclease H"/>
    <property type="match status" value="1"/>
</dbReference>
<dbReference type="Pfam" id="PF13456">
    <property type="entry name" value="RVT_3"/>
    <property type="match status" value="1"/>
</dbReference>